<sequence length="391" mass="41991">MSRPRVALIATAWFRDSHADVLAGPLVRGYPWNGEHQPSRIEIVSAHIEQHGVLGPEGQELDVGLPILAEAGIPQYETPAEALGAGRPGVNVDGVLIIGEHGRYEENEWGQQVYPRRRLFDACISAMIATDTFIPIANDKHLAWNWTDAKAMYDTAASLGVPLLAGSTIPLSWRRPRGTAWPYGAQLDAIVGAAYGPFERYGYHCLEGVQAFAERRAGGETGVAEVHGWAGAEAADGVATIDSALLERAIAAHGVAPDDIGAAIDRIEHVITATHRDGLRSAVVLSPALRSFSVAATGPDHEVDAELHLQPGRPHSHFAFLARAVESLMLERRPPYPVERTLLTGGILDHAMKSAHGAVEPATPHLDVTYEVEADIPATGVPLDPYELADH</sequence>
<comment type="caution">
    <text evidence="1">The sequence shown here is derived from an EMBL/GenBank/DDBJ whole genome shotgun (WGS) entry which is preliminary data.</text>
</comment>
<evidence type="ECO:0000313" key="2">
    <source>
        <dbReference type="Proteomes" id="UP000886842"/>
    </source>
</evidence>
<organism evidence="1 2">
    <name type="scientific">Candidatus Avipropionibacterium avicola</name>
    <dbReference type="NCBI Taxonomy" id="2840701"/>
    <lineage>
        <taxon>Bacteria</taxon>
        <taxon>Bacillati</taxon>
        <taxon>Actinomycetota</taxon>
        <taxon>Actinomycetes</taxon>
        <taxon>Propionibacteriales</taxon>
        <taxon>Propionibacteriaceae</taxon>
        <taxon>Propionibacteriaceae incertae sedis</taxon>
        <taxon>Candidatus Avipropionibacterium</taxon>
    </lineage>
</organism>
<dbReference type="Proteomes" id="UP000886842">
    <property type="component" value="Unassembled WGS sequence"/>
</dbReference>
<protein>
    <submittedName>
        <fullName evidence="1">Uncharacterized protein</fullName>
    </submittedName>
</protein>
<dbReference type="AlphaFoldDB" id="A0A9D1GZ56"/>
<reference evidence="1" key="1">
    <citation type="submission" date="2020-10" db="EMBL/GenBank/DDBJ databases">
        <authorList>
            <person name="Gilroy R."/>
        </authorList>
    </citation>
    <scope>NUCLEOTIDE SEQUENCE</scope>
    <source>
        <strain evidence="1">ChiGjej1B1-24693</strain>
    </source>
</reference>
<proteinExistence type="predicted"/>
<evidence type="ECO:0000313" key="1">
    <source>
        <dbReference type="EMBL" id="HIT75817.1"/>
    </source>
</evidence>
<name>A0A9D1GZ56_9ACTN</name>
<gene>
    <name evidence="1" type="ORF">IAA98_09545</name>
</gene>
<reference evidence="1" key="2">
    <citation type="journal article" date="2021" name="PeerJ">
        <title>Extensive microbial diversity within the chicken gut microbiome revealed by metagenomics and culture.</title>
        <authorList>
            <person name="Gilroy R."/>
            <person name="Ravi A."/>
            <person name="Getino M."/>
            <person name="Pursley I."/>
            <person name="Horton D.L."/>
            <person name="Alikhan N.F."/>
            <person name="Baker D."/>
            <person name="Gharbi K."/>
            <person name="Hall N."/>
            <person name="Watson M."/>
            <person name="Adriaenssens E.M."/>
            <person name="Foster-Nyarko E."/>
            <person name="Jarju S."/>
            <person name="Secka A."/>
            <person name="Antonio M."/>
            <person name="Oren A."/>
            <person name="Chaudhuri R.R."/>
            <person name="La Ragione R."/>
            <person name="Hildebrand F."/>
            <person name="Pallen M.J."/>
        </authorList>
    </citation>
    <scope>NUCLEOTIDE SEQUENCE</scope>
    <source>
        <strain evidence="1">ChiGjej1B1-24693</strain>
    </source>
</reference>
<accession>A0A9D1GZ56</accession>
<dbReference type="EMBL" id="DVLP01000283">
    <property type="protein sequence ID" value="HIT75817.1"/>
    <property type="molecule type" value="Genomic_DNA"/>
</dbReference>